<dbReference type="Gene3D" id="3.40.830.10">
    <property type="entry name" value="LigB-like"/>
    <property type="match status" value="1"/>
</dbReference>
<dbReference type="GO" id="GO:0016702">
    <property type="term" value="F:oxidoreductase activity, acting on single donors with incorporation of molecular oxygen, incorporation of two atoms of oxygen"/>
    <property type="evidence" value="ECO:0007669"/>
    <property type="project" value="UniProtKB-ARBA"/>
</dbReference>
<protein>
    <submittedName>
        <fullName evidence="2">AMMECR1 protein</fullName>
    </submittedName>
</protein>
<gene>
    <name evidence="2" type="ORF">SAMN02745176_00069</name>
</gene>
<dbReference type="Proteomes" id="UP000184442">
    <property type="component" value="Unassembled WGS sequence"/>
</dbReference>
<dbReference type="Pfam" id="PF02900">
    <property type="entry name" value="LigB"/>
    <property type="match status" value="1"/>
</dbReference>
<dbReference type="OrthoDB" id="159752at2"/>
<dbReference type="InterPro" id="IPR004183">
    <property type="entry name" value="Xdiol_dOase_suB"/>
</dbReference>
<dbReference type="Pfam" id="PF01871">
    <property type="entry name" value="AMMECR1"/>
    <property type="match status" value="1"/>
</dbReference>
<dbReference type="STRING" id="1122184.SAMN02745176_00069"/>
<dbReference type="PANTHER" id="PTHR13016">
    <property type="entry name" value="AMMECR1 HOMOLOG"/>
    <property type="match status" value="1"/>
</dbReference>
<sequence length="467" mass="52651">MGTIKAFYTMPHPPIVVPEIGRGEEKKIKSTSDAFDKVAEEIASMGADTIIFITPHGPVFSDAVAMSCEDRIKGDLGRFGASQVVFEHEINIPLTEKIMSMAEEEGILTAEITKKSARRYGIDYELDHGVMVPLYFINKKISNYKIVHITYGMLPKLQLYRFGMCIRKAVEDSDNNAVFIASGDLSHKLSHDGPYGYVQEGEMFDREIISLLEKGDVIGVFNMDPNVIERAAECGLRSYYVMLGAMNGYDFKGKLLSYEGTFGVGYSIMSFSLEKSHMDMYNALCEKSKERFREKTGNADPYVRLARESLTHYLLQGSYMDVPDYVTEEMLKTKRGVFVSLKKEGQLRGCIGTIFPVTNSIAEEIIRNAVEAGTQDPRFNPVREDELEEIDFSVDVLTEPEKATKSELDPKRYGVIVRWRGRTGLLLPDLEGVDTVEEQLNIALKKAGISSYENYSIEKFEVIRHKE</sequence>
<feature type="domain" description="AMMECR1" evidence="1">
    <location>
        <begin position="297"/>
        <end position="467"/>
    </location>
</feature>
<organism evidence="2 3">
    <name type="scientific">Lutispora thermophila DSM 19022</name>
    <dbReference type="NCBI Taxonomy" id="1122184"/>
    <lineage>
        <taxon>Bacteria</taxon>
        <taxon>Bacillati</taxon>
        <taxon>Bacillota</taxon>
        <taxon>Clostridia</taxon>
        <taxon>Lutisporales</taxon>
        <taxon>Lutisporaceae</taxon>
        <taxon>Lutispora</taxon>
    </lineage>
</organism>
<dbReference type="AlphaFoldDB" id="A0A1M6ARG5"/>
<dbReference type="PANTHER" id="PTHR13016:SF0">
    <property type="entry name" value="AMME SYNDROME CANDIDATE GENE 1 PROTEIN"/>
    <property type="match status" value="1"/>
</dbReference>
<evidence type="ECO:0000313" key="2">
    <source>
        <dbReference type="EMBL" id="SHI38928.1"/>
    </source>
</evidence>
<dbReference type="NCBIfam" id="TIGR00296">
    <property type="entry name" value="TIGR00296 family protein"/>
    <property type="match status" value="1"/>
</dbReference>
<evidence type="ECO:0000259" key="1">
    <source>
        <dbReference type="PROSITE" id="PS51112"/>
    </source>
</evidence>
<dbReference type="CDD" id="cd07951">
    <property type="entry name" value="ED_3B_N_AMMECR1"/>
    <property type="match status" value="1"/>
</dbReference>
<keyword evidence="3" id="KW-1185">Reference proteome</keyword>
<reference evidence="2 3" key="1">
    <citation type="submission" date="2016-11" db="EMBL/GenBank/DDBJ databases">
        <authorList>
            <person name="Jaros S."/>
            <person name="Januszkiewicz K."/>
            <person name="Wedrychowicz H."/>
        </authorList>
    </citation>
    <scope>NUCLEOTIDE SEQUENCE [LARGE SCALE GENOMIC DNA]</scope>
    <source>
        <strain evidence="2 3">DSM 19022</strain>
    </source>
</reference>
<dbReference type="InterPro" id="IPR002733">
    <property type="entry name" value="AMMECR1_domain"/>
</dbReference>
<dbReference type="InterPro" id="IPR023473">
    <property type="entry name" value="AMMECR1"/>
</dbReference>
<dbReference type="NCBIfam" id="TIGR04335">
    <property type="entry name" value="AmmeMemoSam_A"/>
    <property type="match status" value="1"/>
</dbReference>
<dbReference type="EMBL" id="FQZS01000003">
    <property type="protein sequence ID" value="SHI38928.1"/>
    <property type="molecule type" value="Genomic_DNA"/>
</dbReference>
<dbReference type="SUPFAM" id="SSF53213">
    <property type="entry name" value="LigB-like"/>
    <property type="match status" value="1"/>
</dbReference>
<dbReference type="Gene3D" id="3.30.700.20">
    <property type="entry name" value="Hypothetical protein ph0010, domain 1"/>
    <property type="match status" value="1"/>
</dbReference>
<dbReference type="NCBIfam" id="TIGR04336">
    <property type="entry name" value="AmmeMemoSam_B"/>
    <property type="match status" value="1"/>
</dbReference>
<evidence type="ECO:0000313" key="3">
    <source>
        <dbReference type="Proteomes" id="UP000184442"/>
    </source>
</evidence>
<accession>A0A1M6ARG5</accession>
<dbReference type="Gene3D" id="3.30.1490.150">
    <property type="entry name" value="Hypothetical protein ph0010, domain 2"/>
    <property type="match status" value="1"/>
</dbReference>
<dbReference type="InterPro" id="IPR027623">
    <property type="entry name" value="AmmeMemoSam_A"/>
</dbReference>
<dbReference type="InterPro" id="IPR027485">
    <property type="entry name" value="AMMECR1_N"/>
</dbReference>
<proteinExistence type="predicted"/>
<dbReference type="RefSeq" id="WP_073023354.1">
    <property type="nucleotide sequence ID" value="NZ_FQZS01000003.1"/>
</dbReference>
<dbReference type="SUPFAM" id="SSF143447">
    <property type="entry name" value="AMMECR1-like"/>
    <property type="match status" value="1"/>
</dbReference>
<dbReference type="PROSITE" id="PS51112">
    <property type="entry name" value="AMMECR1"/>
    <property type="match status" value="1"/>
</dbReference>
<name>A0A1M6ARG5_9FIRM</name>
<dbReference type="InterPro" id="IPR036071">
    <property type="entry name" value="AMMECR1_dom_sf"/>
</dbReference>
<dbReference type="GO" id="GO:0008198">
    <property type="term" value="F:ferrous iron binding"/>
    <property type="evidence" value="ECO:0007669"/>
    <property type="project" value="InterPro"/>
</dbReference>